<gene>
    <name evidence="5" type="ORF">N782_10290</name>
</gene>
<dbReference type="PROSITE" id="PS51782">
    <property type="entry name" value="LYSM"/>
    <property type="match status" value="2"/>
</dbReference>
<dbReference type="STRING" id="1385514.N782_10290"/>
<evidence type="ECO:0000313" key="6">
    <source>
        <dbReference type="Proteomes" id="UP000030147"/>
    </source>
</evidence>
<dbReference type="AlphaFoldDB" id="A0A0A2TEN6"/>
<feature type="region of interest" description="Disordered" evidence="2">
    <location>
        <begin position="141"/>
        <end position="167"/>
    </location>
</feature>
<evidence type="ECO:0000259" key="4">
    <source>
        <dbReference type="PROSITE" id="PS51782"/>
    </source>
</evidence>
<evidence type="ECO:0000313" key="5">
    <source>
        <dbReference type="EMBL" id="KGP72848.1"/>
    </source>
</evidence>
<dbReference type="Gene3D" id="2.40.40.10">
    <property type="entry name" value="RlpA-like domain"/>
    <property type="match status" value="1"/>
</dbReference>
<dbReference type="InterPro" id="IPR010611">
    <property type="entry name" value="3D_dom"/>
</dbReference>
<dbReference type="InterPro" id="IPR018392">
    <property type="entry name" value="LysM"/>
</dbReference>
<reference evidence="5 6" key="1">
    <citation type="journal article" date="2015" name="Stand. Genomic Sci.">
        <title>High quality draft genome sequence of the moderately halophilic bacterium Pontibacillus yanchengensis Y32(T) and comparison among Pontibacillus genomes.</title>
        <authorList>
            <person name="Huang J."/>
            <person name="Qiao Z.X."/>
            <person name="Tang J.W."/>
            <person name="Wang G."/>
        </authorList>
    </citation>
    <scope>NUCLEOTIDE SEQUENCE [LARGE SCALE GENOMIC DNA]</scope>
    <source>
        <strain evidence="5 6">Y32</strain>
    </source>
</reference>
<dbReference type="PANTHER" id="PTHR39160:SF6">
    <property type="entry name" value="CELL WALL-BINDING PROTEIN YOCH"/>
    <property type="match status" value="1"/>
</dbReference>
<dbReference type="SUPFAM" id="SSF54106">
    <property type="entry name" value="LysM domain"/>
    <property type="match status" value="2"/>
</dbReference>
<dbReference type="EMBL" id="AVBF01000022">
    <property type="protein sequence ID" value="KGP72848.1"/>
    <property type="molecule type" value="Genomic_DNA"/>
</dbReference>
<dbReference type="InterPro" id="IPR036908">
    <property type="entry name" value="RlpA-like_sf"/>
</dbReference>
<evidence type="ECO:0000256" key="3">
    <source>
        <dbReference type="SAM" id="SignalP"/>
    </source>
</evidence>
<dbReference type="InterPro" id="IPR036779">
    <property type="entry name" value="LysM_dom_sf"/>
</dbReference>
<feature type="region of interest" description="Disordered" evidence="2">
    <location>
        <begin position="68"/>
        <end position="93"/>
    </location>
</feature>
<feature type="domain" description="LysM" evidence="4">
    <location>
        <begin position="25"/>
        <end position="68"/>
    </location>
</feature>
<feature type="compositionally biased region" description="Polar residues" evidence="2">
    <location>
        <begin position="142"/>
        <end position="167"/>
    </location>
</feature>
<keyword evidence="6" id="KW-1185">Reference proteome</keyword>
<dbReference type="SUPFAM" id="SSF50685">
    <property type="entry name" value="Barwin-like endoglucanases"/>
    <property type="match status" value="1"/>
</dbReference>
<evidence type="ECO:0000256" key="1">
    <source>
        <dbReference type="ARBA" id="ARBA00022729"/>
    </source>
</evidence>
<proteinExistence type="predicted"/>
<dbReference type="SMART" id="SM00257">
    <property type="entry name" value="LysM"/>
    <property type="match status" value="2"/>
</dbReference>
<evidence type="ECO:0000256" key="2">
    <source>
        <dbReference type="SAM" id="MobiDB-lite"/>
    </source>
</evidence>
<dbReference type="Pfam" id="PF06725">
    <property type="entry name" value="3D"/>
    <property type="match status" value="1"/>
</dbReference>
<dbReference type="Proteomes" id="UP000030147">
    <property type="component" value="Unassembled WGS sequence"/>
</dbReference>
<dbReference type="Pfam" id="PF01476">
    <property type="entry name" value="LysM"/>
    <property type="match status" value="2"/>
</dbReference>
<dbReference type="CDD" id="cd00118">
    <property type="entry name" value="LysM"/>
    <property type="match status" value="2"/>
</dbReference>
<dbReference type="PANTHER" id="PTHR39160">
    <property type="entry name" value="CELL WALL-BINDING PROTEIN YOCH"/>
    <property type="match status" value="1"/>
</dbReference>
<dbReference type="GO" id="GO:0009254">
    <property type="term" value="P:peptidoglycan turnover"/>
    <property type="evidence" value="ECO:0007669"/>
    <property type="project" value="InterPro"/>
</dbReference>
<dbReference type="Gene3D" id="3.10.350.10">
    <property type="entry name" value="LysM domain"/>
    <property type="match status" value="2"/>
</dbReference>
<dbReference type="InterPro" id="IPR051933">
    <property type="entry name" value="Resuscitation_pf_RpfB"/>
</dbReference>
<keyword evidence="1 3" id="KW-0732">Signal</keyword>
<feature type="signal peptide" evidence="3">
    <location>
        <begin position="1"/>
        <end position="24"/>
    </location>
</feature>
<dbReference type="eggNOG" id="COG1388">
    <property type="taxonomic scope" value="Bacteria"/>
</dbReference>
<dbReference type="GO" id="GO:0019867">
    <property type="term" value="C:outer membrane"/>
    <property type="evidence" value="ECO:0007669"/>
    <property type="project" value="InterPro"/>
</dbReference>
<dbReference type="eggNOG" id="COG3584">
    <property type="taxonomic scope" value="Bacteria"/>
</dbReference>
<sequence length="266" mass="27750">MKKTILSVAAVATISVGTTVTASAEDVVVDKGDTLWGISQDYGVSVNDIKDINGLSSNTIYPSQTLTVNNREENTTSEATTTTTSTNGTHTVQSGDTLWSIANANGVSVGSLKAWNNLSSNTIVVGQELAVNGSASAEVEQVESNTSSNQTETKTINNNSSAEQQEDNNVAKTINVEATAYTAYCSGCSGVTSTGIDLRANPNRKVIAVDPDVIPLGSEVYVEGYGKAIAGDIGGAIQGNRIDVFIPNQSDALAFGRKNVEVTVYE</sequence>
<dbReference type="GO" id="GO:0004553">
    <property type="term" value="F:hydrolase activity, hydrolyzing O-glycosyl compounds"/>
    <property type="evidence" value="ECO:0007669"/>
    <property type="project" value="InterPro"/>
</dbReference>
<feature type="domain" description="LysM" evidence="4">
    <location>
        <begin position="88"/>
        <end position="131"/>
    </location>
</feature>
<dbReference type="CDD" id="cd22786">
    <property type="entry name" value="DPBB_YuiC-like"/>
    <property type="match status" value="1"/>
</dbReference>
<organism evidence="5 6">
    <name type="scientific">Pontibacillus yanchengensis Y32</name>
    <dbReference type="NCBI Taxonomy" id="1385514"/>
    <lineage>
        <taxon>Bacteria</taxon>
        <taxon>Bacillati</taxon>
        <taxon>Bacillota</taxon>
        <taxon>Bacilli</taxon>
        <taxon>Bacillales</taxon>
        <taxon>Bacillaceae</taxon>
        <taxon>Pontibacillus</taxon>
    </lineage>
</organism>
<protein>
    <recommendedName>
        <fullName evidence="4">LysM domain-containing protein</fullName>
    </recommendedName>
</protein>
<accession>A0A0A2TEN6</accession>
<feature type="compositionally biased region" description="Low complexity" evidence="2">
    <location>
        <begin position="76"/>
        <end position="91"/>
    </location>
</feature>
<dbReference type="OrthoDB" id="2691087at2"/>
<dbReference type="RefSeq" id="WP_036819018.1">
    <property type="nucleotide sequence ID" value="NZ_AVBF01000022.1"/>
</dbReference>
<feature type="chain" id="PRO_5002005170" description="LysM domain-containing protein" evidence="3">
    <location>
        <begin position="25"/>
        <end position="266"/>
    </location>
</feature>
<comment type="caution">
    <text evidence="5">The sequence shown here is derived from an EMBL/GenBank/DDBJ whole genome shotgun (WGS) entry which is preliminary data.</text>
</comment>
<name>A0A0A2TEN6_9BACI</name>